<keyword evidence="5" id="KW-0418">Kinase</keyword>
<evidence type="ECO:0000259" key="11">
    <source>
        <dbReference type="Pfam" id="PF08544"/>
    </source>
</evidence>
<dbReference type="Gene3D" id="3.30.70.890">
    <property type="entry name" value="GHMP kinase, C-terminal domain"/>
    <property type="match status" value="1"/>
</dbReference>
<feature type="domain" description="Galactokinase N-terminal" evidence="12">
    <location>
        <begin position="29"/>
        <end position="69"/>
    </location>
</feature>
<evidence type="ECO:0000256" key="6">
    <source>
        <dbReference type="ARBA" id="ARBA00022840"/>
    </source>
</evidence>
<evidence type="ECO:0000259" key="10">
    <source>
        <dbReference type="Pfam" id="PF00288"/>
    </source>
</evidence>
<keyword evidence="14" id="KW-1185">Reference proteome</keyword>
<keyword evidence="8" id="KW-0119">Carbohydrate metabolism</keyword>
<evidence type="ECO:0000259" key="12">
    <source>
        <dbReference type="Pfam" id="PF10509"/>
    </source>
</evidence>
<dbReference type="Proteomes" id="UP001596481">
    <property type="component" value="Unassembled WGS sequence"/>
</dbReference>
<keyword evidence="7" id="KW-0460">Magnesium</keyword>
<keyword evidence="3" id="KW-0479">Metal-binding</keyword>
<dbReference type="Pfam" id="PF00288">
    <property type="entry name" value="GHMP_kinases_N"/>
    <property type="match status" value="1"/>
</dbReference>
<dbReference type="InterPro" id="IPR006206">
    <property type="entry name" value="Mevalonate/galactokinase"/>
</dbReference>
<gene>
    <name evidence="13" type="primary">galK</name>
    <name evidence="13" type="ORF">ACFQJC_08830</name>
</gene>
<organism evidence="13 14">
    <name type="scientific">Haloferax namakaokahaiae</name>
    <dbReference type="NCBI Taxonomy" id="1748331"/>
    <lineage>
        <taxon>Archaea</taxon>
        <taxon>Methanobacteriati</taxon>
        <taxon>Methanobacteriota</taxon>
        <taxon>Stenosarchaea group</taxon>
        <taxon>Halobacteria</taxon>
        <taxon>Halobacteriales</taxon>
        <taxon>Haloferacaceae</taxon>
        <taxon>Haloferax</taxon>
    </lineage>
</organism>
<feature type="domain" description="GHMP kinase C-terminal" evidence="11">
    <location>
        <begin position="290"/>
        <end position="369"/>
    </location>
</feature>
<keyword evidence="6" id="KW-0067">ATP-binding</keyword>
<dbReference type="Pfam" id="PF08544">
    <property type="entry name" value="GHMP_kinases_C"/>
    <property type="match status" value="1"/>
</dbReference>
<dbReference type="InterPro" id="IPR036554">
    <property type="entry name" value="GHMP_kinase_C_sf"/>
</dbReference>
<dbReference type="InterPro" id="IPR014721">
    <property type="entry name" value="Ribsml_uS5_D2-typ_fold_subgr"/>
</dbReference>
<comment type="caution">
    <text evidence="13">The sequence shown here is derived from an EMBL/GenBank/DDBJ whole genome shotgun (WGS) entry which is preliminary data.</text>
</comment>
<dbReference type="InterPro" id="IPR006204">
    <property type="entry name" value="GHMP_kinase_N_dom"/>
</dbReference>
<dbReference type="FunFam" id="3.30.70.890:FF:000001">
    <property type="entry name" value="Galactokinase"/>
    <property type="match status" value="1"/>
</dbReference>
<evidence type="ECO:0000313" key="14">
    <source>
        <dbReference type="Proteomes" id="UP001596481"/>
    </source>
</evidence>
<evidence type="ECO:0000256" key="2">
    <source>
        <dbReference type="ARBA" id="ARBA00022679"/>
    </source>
</evidence>
<dbReference type="PANTHER" id="PTHR10457">
    <property type="entry name" value="MEVALONATE KINASE/GALACTOKINASE"/>
    <property type="match status" value="1"/>
</dbReference>
<dbReference type="GO" id="GO:0006012">
    <property type="term" value="P:galactose metabolic process"/>
    <property type="evidence" value="ECO:0007669"/>
    <property type="project" value="UniProtKB-UniRule"/>
</dbReference>
<dbReference type="InterPro" id="IPR020568">
    <property type="entry name" value="Ribosomal_Su5_D2-typ_SF"/>
</dbReference>
<evidence type="ECO:0000256" key="7">
    <source>
        <dbReference type="ARBA" id="ARBA00022842"/>
    </source>
</evidence>
<dbReference type="GO" id="GO:0005524">
    <property type="term" value="F:ATP binding"/>
    <property type="evidence" value="ECO:0007669"/>
    <property type="project" value="UniProtKB-UniRule"/>
</dbReference>
<dbReference type="PIRSF" id="PIRSF000530">
    <property type="entry name" value="Galactokinase"/>
    <property type="match status" value="1"/>
</dbReference>
<evidence type="ECO:0000256" key="8">
    <source>
        <dbReference type="ARBA" id="ARBA00023277"/>
    </source>
</evidence>
<reference evidence="13 14" key="1">
    <citation type="journal article" date="2019" name="Int. J. Syst. Evol. Microbiol.">
        <title>The Global Catalogue of Microorganisms (GCM) 10K type strain sequencing project: providing services to taxonomists for standard genome sequencing and annotation.</title>
        <authorList>
            <consortium name="The Broad Institute Genomics Platform"/>
            <consortium name="The Broad Institute Genome Sequencing Center for Infectious Disease"/>
            <person name="Wu L."/>
            <person name="Ma J."/>
        </authorList>
    </citation>
    <scope>NUCLEOTIDE SEQUENCE [LARGE SCALE GENOMIC DNA]</scope>
    <source>
        <strain evidence="13 14">DSM 29988</strain>
    </source>
</reference>
<name>A0ABD5ZEA3_9EURY</name>
<accession>A0ABD5ZEA3</accession>
<dbReference type="InterPro" id="IPR000705">
    <property type="entry name" value="Galactokinase"/>
</dbReference>
<evidence type="ECO:0000256" key="5">
    <source>
        <dbReference type="ARBA" id="ARBA00022777"/>
    </source>
</evidence>
<dbReference type="PRINTS" id="PR00473">
    <property type="entry name" value="GALCTOKINASE"/>
</dbReference>
<dbReference type="InterPro" id="IPR019539">
    <property type="entry name" value="GalKase_N"/>
</dbReference>
<dbReference type="InterPro" id="IPR006203">
    <property type="entry name" value="GHMP_knse_ATP-bd_CS"/>
</dbReference>
<dbReference type="PROSITE" id="PS00627">
    <property type="entry name" value="GHMP_KINASES_ATP"/>
    <property type="match status" value="1"/>
</dbReference>
<evidence type="ECO:0000256" key="4">
    <source>
        <dbReference type="ARBA" id="ARBA00022741"/>
    </source>
</evidence>
<evidence type="ECO:0000256" key="3">
    <source>
        <dbReference type="ARBA" id="ARBA00022723"/>
    </source>
</evidence>
<dbReference type="EC" id="2.7.1.6" evidence="9"/>
<dbReference type="AlphaFoldDB" id="A0ABD5ZEA3"/>
<keyword evidence="4" id="KW-0547">Nucleotide-binding</keyword>
<evidence type="ECO:0000256" key="9">
    <source>
        <dbReference type="NCBIfam" id="TIGR00131"/>
    </source>
</evidence>
<keyword evidence="2 13" id="KW-0808">Transferase</keyword>
<dbReference type="GO" id="GO:0004335">
    <property type="term" value="F:galactokinase activity"/>
    <property type="evidence" value="ECO:0007669"/>
    <property type="project" value="UniProtKB-UniRule"/>
</dbReference>
<protein>
    <recommendedName>
        <fullName evidence="9">Galactokinase</fullName>
        <ecNumber evidence="9">2.7.1.6</ecNumber>
    </recommendedName>
</protein>
<comment type="similarity">
    <text evidence="1">Belongs to the GHMP kinase family. GalK subfamily.</text>
</comment>
<dbReference type="SUPFAM" id="SSF55060">
    <property type="entry name" value="GHMP Kinase, C-terminal domain"/>
    <property type="match status" value="1"/>
</dbReference>
<evidence type="ECO:0000313" key="13">
    <source>
        <dbReference type="EMBL" id="MFC7203617.1"/>
    </source>
</evidence>
<dbReference type="InterPro" id="IPR013750">
    <property type="entry name" value="GHMP_kinase_C_dom"/>
</dbReference>
<dbReference type="RefSeq" id="WP_390225572.1">
    <property type="nucleotide sequence ID" value="NZ_JBHTAA010000005.1"/>
</dbReference>
<sequence>MVAVNSPLDSRAKSALIEAFGKDGDGDGNDPVVALAPGRVNLVGGHTDYNEGLCLPIAVDRHVAVAARPRDDSTIHAYASDFDEIRTIEPGDVPDGWVAYVAAVADALRERGSIPGVELAITSNLPTGAGLSSSAALELAVGRTLVELGGIDISARDLALACWRAEREGVGVECGILDQFAVALCEPGSALFLDCRTREVEQVPLGDANLGLLVIDTGVSHALADSGYNDRVRECRSAVSALSISAGREIGSLSDVSEADLERHREALTPTEYRRARHVLGENARVERARDALADGDFDAVGTAMVESHESLRDDYEVSCDELDAAVELAIGVEGVYGARMTGGGFGGSAVALVGGSVLERAKEEIRSDLSDRVGPDARVFACRPSGGVHLVD</sequence>
<dbReference type="Pfam" id="PF10509">
    <property type="entry name" value="GalKase_gal_bdg"/>
    <property type="match status" value="1"/>
</dbReference>
<dbReference type="PRINTS" id="PR00959">
    <property type="entry name" value="MEVGALKINASE"/>
</dbReference>
<evidence type="ECO:0000256" key="1">
    <source>
        <dbReference type="ARBA" id="ARBA00006566"/>
    </source>
</evidence>
<dbReference type="Gene3D" id="3.30.230.10">
    <property type="match status" value="1"/>
</dbReference>
<dbReference type="NCBIfam" id="TIGR00131">
    <property type="entry name" value="gal_kin"/>
    <property type="match status" value="1"/>
</dbReference>
<proteinExistence type="inferred from homology"/>
<feature type="domain" description="GHMP kinase N-terminal" evidence="10">
    <location>
        <begin position="100"/>
        <end position="184"/>
    </location>
</feature>
<dbReference type="EMBL" id="JBHTAA010000005">
    <property type="protein sequence ID" value="MFC7203617.1"/>
    <property type="molecule type" value="Genomic_DNA"/>
</dbReference>
<dbReference type="PANTHER" id="PTHR10457:SF7">
    <property type="entry name" value="GALACTOKINASE-RELATED"/>
    <property type="match status" value="1"/>
</dbReference>
<dbReference type="SUPFAM" id="SSF54211">
    <property type="entry name" value="Ribosomal protein S5 domain 2-like"/>
    <property type="match status" value="1"/>
</dbReference>
<dbReference type="GO" id="GO:0046872">
    <property type="term" value="F:metal ion binding"/>
    <property type="evidence" value="ECO:0007669"/>
    <property type="project" value="UniProtKB-KW"/>
</dbReference>